<feature type="compositionally biased region" description="Pro residues" evidence="1">
    <location>
        <begin position="401"/>
        <end position="413"/>
    </location>
</feature>
<keyword evidence="4" id="KW-1185">Reference proteome</keyword>
<feature type="region of interest" description="Disordered" evidence="1">
    <location>
        <begin position="391"/>
        <end position="413"/>
    </location>
</feature>
<name>A0A3B0A1K6_9ACTN</name>
<feature type="transmembrane region" description="Helical" evidence="2">
    <location>
        <begin position="81"/>
        <end position="101"/>
    </location>
</feature>
<evidence type="ECO:0000313" key="4">
    <source>
        <dbReference type="Proteomes" id="UP000279968"/>
    </source>
</evidence>
<feature type="transmembrane region" description="Helical" evidence="2">
    <location>
        <begin position="315"/>
        <end position="334"/>
    </location>
</feature>
<accession>A0A3B0A1K6</accession>
<dbReference type="PANTHER" id="PTHR36840:SF1">
    <property type="entry name" value="BLL5714 PROTEIN"/>
    <property type="match status" value="1"/>
</dbReference>
<evidence type="ECO:0000256" key="1">
    <source>
        <dbReference type="SAM" id="MobiDB-lite"/>
    </source>
</evidence>
<keyword evidence="2" id="KW-0812">Transmembrane</keyword>
<gene>
    <name evidence="3" type="ORF">D7193_21550</name>
</gene>
<feature type="transmembrane region" description="Helical" evidence="2">
    <location>
        <begin position="207"/>
        <end position="225"/>
    </location>
</feature>
<reference evidence="3 4" key="1">
    <citation type="journal article" date="2015" name="Int. J. Syst. Evol. Microbiol.">
        <title>Micromonospora costi sp. nov., isolated from a leaf of Costus speciosus.</title>
        <authorList>
            <person name="Thawai C."/>
        </authorList>
    </citation>
    <scope>NUCLEOTIDE SEQUENCE [LARGE SCALE GENOMIC DNA]</scope>
    <source>
        <strain evidence="3 4">CS1-12</strain>
    </source>
</reference>
<dbReference type="EMBL" id="RBAN01000003">
    <property type="protein sequence ID" value="RKN54548.1"/>
    <property type="molecule type" value="Genomic_DNA"/>
</dbReference>
<feature type="transmembrane region" description="Helical" evidence="2">
    <location>
        <begin position="273"/>
        <end position="295"/>
    </location>
</feature>
<dbReference type="RefSeq" id="WP_120781269.1">
    <property type="nucleotide sequence ID" value="NZ_JBHLUP010000001.1"/>
</dbReference>
<evidence type="ECO:0000256" key="2">
    <source>
        <dbReference type="SAM" id="Phobius"/>
    </source>
</evidence>
<keyword evidence="2" id="KW-1133">Transmembrane helix</keyword>
<protein>
    <submittedName>
        <fullName evidence="3">Low temperature requirement protein A</fullName>
    </submittedName>
</protein>
<feature type="transmembrane region" description="Helical" evidence="2">
    <location>
        <begin position="52"/>
        <end position="69"/>
    </location>
</feature>
<dbReference type="AlphaFoldDB" id="A0A3B0A1K6"/>
<feature type="transmembrane region" description="Helical" evidence="2">
    <location>
        <begin position="20"/>
        <end position="40"/>
    </location>
</feature>
<proteinExistence type="predicted"/>
<feature type="transmembrane region" description="Helical" evidence="2">
    <location>
        <begin position="170"/>
        <end position="187"/>
    </location>
</feature>
<comment type="caution">
    <text evidence="3">The sequence shown here is derived from an EMBL/GenBank/DDBJ whole genome shotgun (WGS) entry which is preliminary data.</text>
</comment>
<dbReference type="PANTHER" id="PTHR36840">
    <property type="entry name" value="BLL5714 PROTEIN"/>
    <property type="match status" value="1"/>
</dbReference>
<feature type="transmembrane region" description="Helical" evidence="2">
    <location>
        <begin position="231"/>
        <end position="252"/>
    </location>
</feature>
<dbReference type="InterPro" id="IPR010640">
    <property type="entry name" value="Low_temperature_requirement_A"/>
</dbReference>
<organism evidence="3 4">
    <name type="scientific">Micromonospora costi</name>
    <dbReference type="NCBI Taxonomy" id="1530042"/>
    <lineage>
        <taxon>Bacteria</taxon>
        <taxon>Bacillati</taxon>
        <taxon>Actinomycetota</taxon>
        <taxon>Actinomycetes</taxon>
        <taxon>Micromonosporales</taxon>
        <taxon>Micromonosporaceae</taxon>
        <taxon>Micromonospora</taxon>
    </lineage>
</organism>
<dbReference type="Pfam" id="PF06772">
    <property type="entry name" value="LtrA"/>
    <property type="match status" value="1"/>
</dbReference>
<dbReference type="Proteomes" id="UP000279968">
    <property type="component" value="Unassembled WGS sequence"/>
</dbReference>
<sequence length="413" mass="43660">MRLFRSRYEQTAETHRTTTFEIFFDLVFVFALTRIVEFMAHPATAVTMGRGLLLFLLLWYSWSAYAWLGNEVRADVGLIRTGTLAAMAAMFVAALVIPNAWRSDSEGAVPAPLILALSYVAVRVLHVLLYLHVSASRQLSRTLRLVALPGAVGWLTLVAGALVGGGTAQTALWALAFAIDVGGGRFATRYSPWQLRSASHFSERHRLVLIIAIGEALISIGTGAGAEMTGWLLLAAALLGFAVAVSLWRLYFDRVAPAVEGALAEASDPRRGVIAADAYSLAHFPLIAGIMYVALGIEQVLATLIHATPTNVHGAVGMPGVVALYAGGALYLAGRTLVVRLATGRVPLLPLAGAAVLLVLLPVAALLPALAALALLVVVLAAQCTGERRWPGRLGQQPPRAGRPPPAPSGPVP</sequence>
<feature type="transmembrane region" description="Helical" evidence="2">
    <location>
        <begin position="145"/>
        <end position="164"/>
    </location>
</feature>
<keyword evidence="2" id="KW-0472">Membrane</keyword>
<feature type="transmembrane region" description="Helical" evidence="2">
    <location>
        <begin position="113"/>
        <end position="133"/>
    </location>
</feature>
<dbReference type="OrthoDB" id="7698234at2"/>
<evidence type="ECO:0000313" key="3">
    <source>
        <dbReference type="EMBL" id="RKN54548.1"/>
    </source>
</evidence>